<accession>A0A1K1TG84</accession>
<keyword evidence="2" id="KW-0813">Transport</keyword>
<keyword evidence="5 9" id="KW-0812">Transmembrane</keyword>
<dbReference type="PANTHER" id="PTHR30574">
    <property type="entry name" value="INNER MEMBRANE PROTEIN YEDE"/>
    <property type="match status" value="1"/>
</dbReference>
<dbReference type="OrthoDB" id="9814020at2"/>
<dbReference type="RefSeq" id="WP_072324387.1">
    <property type="nucleotide sequence ID" value="NZ_FPJW01000001.1"/>
</dbReference>
<evidence type="ECO:0000256" key="4">
    <source>
        <dbReference type="ARBA" id="ARBA00022519"/>
    </source>
</evidence>
<dbReference type="PANTHER" id="PTHR30574:SF1">
    <property type="entry name" value="SULPHUR TRANSPORT DOMAIN-CONTAINING PROTEIN"/>
    <property type="match status" value="1"/>
</dbReference>
<reference evidence="10 11" key="1">
    <citation type="submission" date="2016-11" db="EMBL/GenBank/DDBJ databases">
        <authorList>
            <person name="Jaros S."/>
            <person name="Januszkiewicz K."/>
            <person name="Wedrychowicz H."/>
        </authorList>
    </citation>
    <scope>NUCLEOTIDE SEQUENCE [LARGE SCALE GENOMIC DNA]</scope>
    <source>
        <strain evidence="10 11">DSM 21637</strain>
    </source>
</reference>
<evidence type="ECO:0000256" key="5">
    <source>
        <dbReference type="ARBA" id="ARBA00022692"/>
    </source>
</evidence>
<protein>
    <submittedName>
        <fullName evidence="10">Uncharacterized protein</fullName>
    </submittedName>
</protein>
<gene>
    <name evidence="10" type="ORF">SAMN02745752_00127</name>
</gene>
<dbReference type="STRING" id="1122209.SAMN02745752_00127"/>
<evidence type="ECO:0000256" key="9">
    <source>
        <dbReference type="SAM" id="Phobius"/>
    </source>
</evidence>
<evidence type="ECO:0000256" key="8">
    <source>
        <dbReference type="ARBA" id="ARBA00035655"/>
    </source>
</evidence>
<organism evidence="10 11">
    <name type="scientific">Marinospirillum alkaliphilum DSM 21637</name>
    <dbReference type="NCBI Taxonomy" id="1122209"/>
    <lineage>
        <taxon>Bacteria</taxon>
        <taxon>Pseudomonadati</taxon>
        <taxon>Pseudomonadota</taxon>
        <taxon>Gammaproteobacteria</taxon>
        <taxon>Oceanospirillales</taxon>
        <taxon>Oceanospirillaceae</taxon>
        <taxon>Marinospirillum</taxon>
    </lineage>
</organism>
<dbReference type="AlphaFoldDB" id="A0A1K1TG84"/>
<feature type="transmembrane region" description="Helical" evidence="9">
    <location>
        <begin position="6"/>
        <end position="26"/>
    </location>
</feature>
<comment type="similarity">
    <text evidence="8">Belongs to the TsuA/YedE (TC 9.B.102) family.</text>
</comment>
<name>A0A1K1TG84_9GAMM</name>
<dbReference type="Proteomes" id="UP000182350">
    <property type="component" value="Unassembled WGS sequence"/>
</dbReference>
<dbReference type="InterPro" id="IPR007272">
    <property type="entry name" value="Sulf_transp_TsuA/YedE"/>
</dbReference>
<comment type="subcellular location">
    <subcellularLocation>
        <location evidence="1">Cell inner membrane</location>
        <topology evidence="1">Multi-pass membrane protein</topology>
    </subcellularLocation>
</comment>
<keyword evidence="7 9" id="KW-0472">Membrane</keyword>
<evidence type="ECO:0000256" key="7">
    <source>
        <dbReference type="ARBA" id="ARBA00023136"/>
    </source>
</evidence>
<feature type="transmembrane region" description="Helical" evidence="9">
    <location>
        <begin position="116"/>
        <end position="137"/>
    </location>
</feature>
<keyword evidence="4" id="KW-0997">Cell inner membrane</keyword>
<sequence>MNLDPLFLALIGGLLIGAAACLLLLFTGRIAGISGLINRLVFLPDRLWPALFLIGLVAGAAMFYALGGERPAAREGFPVWLLALAGVLVGFGTSLAKGCTSGHGVCGLGRLSLRSLAAVLTFMLTAVFTTFVVRHLFGVM</sequence>
<evidence type="ECO:0000313" key="10">
    <source>
        <dbReference type="EMBL" id="SFW99428.1"/>
    </source>
</evidence>
<evidence type="ECO:0000256" key="3">
    <source>
        <dbReference type="ARBA" id="ARBA00022475"/>
    </source>
</evidence>
<evidence type="ECO:0000256" key="2">
    <source>
        <dbReference type="ARBA" id="ARBA00022448"/>
    </source>
</evidence>
<dbReference type="EMBL" id="FPJW01000001">
    <property type="protein sequence ID" value="SFW99428.1"/>
    <property type="molecule type" value="Genomic_DNA"/>
</dbReference>
<feature type="transmembrane region" description="Helical" evidence="9">
    <location>
        <begin position="77"/>
        <end position="96"/>
    </location>
</feature>
<evidence type="ECO:0000256" key="6">
    <source>
        <dbReference type="ARBA" id="ARBA00022989"/>
    </source>
</evidence>
<dbReference type="Pfam" id="PF04143">
    <property type="entry name" value="Sulf_transp"/>
    <property type="match status" value="1"/>
</dbReference>
<keyword evidence="11" id="KW-1185">Reference proteome</keyword>
<keyword evidence="6 9" id="KW-1133">Transmembrane helix</keyword>
<feature type="transmembrane region" description="Helical" evidence="9">
    <location>
        <begin position="47"/>
        <end position="65"/>
    </location>
</feature>
<proteinExistence type="inferred from homology"/>
<evidence type="ECO:0000313" key="11">
    <source>
        <dbReference type="Proteomes" id="UP000182350"/>
    </source>
</evidence>
<keyword evidence="3" id="KW-1003">Cell membrane</keyword>
<evidence type="ECO:0000256" key="1">
    <source>
        <dbReference type="ARBA" id="ARBA00004429"/>
    </source>
</evidence>
<dbReference type="GO" id="GO:0005886">
    <property type="term" value="C:plasma membrane"/>
    <property type="evidence" value="ECO:0007669"/>
    <property type="project" value="UniProtKB-SubCell"/>
</dbReference>